<feature type="transmembrane region" description="Helical" evidence="1">
    <location>
        <begin position="76"/>
        <end position="97"/>
    </location>
</feature>
<accession>A0A117IC55</accession>
<evidence type="ECO:0000256" key="1">
    <source>
        <dbReference type="SAM" id="Phobius"/>
    </source>
</evidence>
<dbReference type="Proteomes" id="UP000069443">
    <property type="component" value="Unassembled WGS sequence"/>
</dbReference>
<keyword evidence="3" id="KW-1185">Reference proteome</keyword>
<organism evidence="2 3">
    <name type="scientific">Mycolicibacterium canariasense</name>
    <name type="common">Mycobacterium canariasense</name>
    <dbReference type="NCBI Taxonomy" id="228230"/>
    <lineage>
        <taxon>Bacteria</taxon>
        <taxon>Bacillati</taxon>
        <taxon>Actinomycetota</taxon>
        <taxon>Actinomycetes</taxon>
        <taxon>Mycobacteriales</taxon>
        <taxon>Mycobacteriaceae</taxon>
        <taxon>Mycolicibacterium</taxon>
    </lineage>
</organism>
<dbReference type="EMBL" id="BCSY01000113">
    <property type="protein sequence ID" value="GAS98915.1"/>
    <property type="molecule type" value="Genomic_DNA"/>
</dbReference>
<comment type="caution">
    <text evidence="2">The sequence shown here is derived from an EMBL/GenBank/DDBJ whole genome shotgun (WGS) entry which is preliminary data.</text>
</comment>
<evidence type="ECO:0000313" key="3">
    <source>
        <dbReference type="Proteomes" id="UP000069443"/>
    </source>
</evidence>
<name>A0A117IC55_MYCCR</name>
<sequence>MRSLATSRVPLGDVWFAVSAAQGVEYLLRPDGVTKVLNVVESALPFQLWAAWLIIPAAVGFVANRRSWWPTAIVCHMLNSAAYAGLTYGIIAGMIAAHQNWGWQLAPAYALLCALHGFWVYVDIFRERVLHYAVKSRLSGLVE</sequence>
<feature type="transmembrane region" description="Helical" evidence="1">
    <location>
        <begin position="103"/>
        <end position="122"/>
    </location>
</feature>
<keyword evidence="1" id="KW-0472">Membrane</keyword>
<dbReference type="AlphaFoldDB" id="A0A117IC55"/>
<proteinExistence type="predicted"/>
<evidence type="ECO:0000313" key="2">
    <source>
        <dbReference type="EMBL" id="GAS98915.1"/>
    </source>
</evidence>
<dbReference type="RefSeq" id="WP_131805434.1">
    <property type="nucleotide sequence ID" value="NZ_BCSY01000113.1"/>
</dbReference>
<reference evidence="3" key="1">
    <citation type="journal article" date="2016" name="Genome Announc.">
        <title>Draft Genome Sequences of Five Rapidly Growing Mycobacterium Species, M. thermoresistibile, M. fortuitum subsp. acetamidolyticum, M. canariasense, M. brisbanense, and M. novocastrense.</title>
        <authorList>
            <person name="Katahira K."/>
            <person name="Ogura Y."/>
            <person name="Gotoh Y."/>
            <person name="Hayashi T."/>
        </authorList>
    </citation>
    <scope>NUCLEOTIDE SEQUENCE [LARGE SCALE GENOMIC DNA]</scope>
    <source>
        <strain evidence="3">JCM15298</strain>
    </source>
</reference>
<reference evidence="3" key="2">
    <citation type="submission" date="2016-02" db="EMBL/GenBank/DDBJ databases">
        <title>Draft genome sequence of five rapidly growing Mycobacterium species.</title>
        <authorList>
            <person name="Katahira K."/>
            <person name="Gotou Y."/>
            <person name="Iida K."/>
            <person name="Ogura Y."/>
            <person name="Hayashi T."/>
        </authorList>
    </citation>
    <scope>NUCLEOTIDE SEQUENCE [LARGE SCALE GENOMIC DNA]</scope>
    <source>
        <strain evidence="3">JCM15298</strain>
    </source>
</reference>
<dbReference type="STRING" id="228230.RMCC_5880"/>
<feature type="transmembrane region" description="Helical" evidence="1">
    <location>
        <begin position="46"/>
        <end position="64"/>
    </location>
</feature>
<gene>
    <name evidence="2" type="ORF">RMCC_5880</name>
</gene>
<protein>
    <submittedName>
        <fullName evidence="2">Putative membrane protein</fullName>
    </submittedName>
</protein>
<keyword evidence="1" id="KW-1133">Transmembrane helix</keyword>
<keyword evidence="1" id="KW-0812">Transmembrane</keyword>